<gene>
    <name evidence="2" type="ORF">GA0061102_100310</name>
</gene>
<proteinExistence type="predicted"/>
<dbReference type="InterPro" id="IPR015797">
    <property type="entry name" value="NUDIX_hydrolase-like_dom_sf"/>
</dbReference>
<dbReference type="InterPro" id="IPR000086">
    <property type="entry name" value="NUDIX_hydrolase_dom"/>
</dbReference>
<dbReference type="EMBL" id="FMAH01000003">
    <property type="protein sequence ID" value="SCB13349.1"/>
    <property type="molecule type" value="Genomic_DNA"/>
</dbReference>
<feature type="domain" description="Nudix hydrolase" evidence="1">
    <location>
        <begin position="6"/>
        <end position="40"/>
    </location>
</feature>
<dbReference type="GO" id="GO:0003824">
    <property type="term" value="F:catalytic activity"/>
    <property type="evidence" value="ECO:0007669"/>
    <property type="project" value="UniProtKB-ARBA"/>
</dbReference>
<evidence type="ECO:0000313" key="3">
    <source>
        <dbReference type="Proteomes" id="UP000199435"/>
    </source>
</evidence>
<dbReference type="AlphaFoldDB" id="A0A1C3UD22"/>
<name>A0A1C3UD22_9HYPH</name>
<evidence type="ECO:0000313" key="2">
    <source>
        <dbReference type="EMBL" id="SCB13349.1"/>
    </source>
</evidence>
<protein>
    <recommendedName>
        <fullName evidence="1">Nudix hydrolase domain-containing protein</fullName>
    </recommendedName>
</protein>
<organism evidence="2 3">
    <name type="scientific">Rhizobium miluonense</name>
    <dbReference type="NCBI Taxonomy" id="411945"/>
    <lineage>
        <taxon>Bacteria</taxon>
        <taxon>Pseudomonadati</taxon>
        <taxon>Pseudomonadota</taxon>
        <taxon>Alphaproteobacteria</taxon>
        <taxon>Hyphomicrobiales</taxon>
        <taxon>Rhizobiaceae</taxon>
        <taxon>Rhizobium/Agrobacterium group</taxon>
        <taxon>Rhizobium</taxon>
    </lineage>
</organism>
<sequence length="77" mass="8554">MHRSAGKQFVKGTIEINETPVDAAKHELWEESGLAPLSWLAGSTRNETLIRACVMAEGKVLIGDVLPNYGDWFRFHG</sequence>
<dbReference type="SUPFAM" id="SSF55811">
    <property type="entry name" value="Nudix"/>
    <property type="match status" value="1"/>
</dbReference>
<reference evidence="3" key="1">
    <citation type="submission" date="2016-08" db="EMBL/GenBank/DDBJ databases">
        <authorList>
            <person name="Varghese N."/>
            <person name="Submissions Spin"/>
        </authorList>
    </citation>
    <scope>NUCLEOTIDE SEQUENCE [LARGE SCALE GENOMIC DNA]</scope>
    <source>
        <strain evidence="3">HAMBI 2971</strain>
    </source>
</reference>
<dbReference type="RefSeq" id="WP_280949790.1">
    <property type="nucleotide sequence ID" value="NZ_FMAH01000003.1"/>
</dbReference>
<dbReference type="Gene3D" id="3.90.79.10">
    <property type="entry name" value="Nucleoside Triphosphate Pyrophosphohydrolase"/>
    <property type="match status" value="1"/>
</dbReference>
<dbReference type="Proteomes" id="UP000199435">
    <property type="component" value="Unassembled WGS sequence"/>
</dbReference>
<evidence type="ECO:0000259" key="1">
    <source>
        <dbReference type="Pfam" id="PF00293"/>
    </source>
</evidence>
<dbReference type="Pfam" id="PF00293">
    <property type="entry name" value="NUDIX"/>
    <property type="match status" value="1"/>
</dbReference>
<accession>A0A1C3UD22</accession>
<keyword evidence="3" id="KW-1185">Reference proteome</keyword>